<dbReference type="GO" id="GO:0016787">
    <property type="term" value="F:hydrolase activity"/>
    <property type="evidence" value="ECO:0007669"/>
    <property type="project" value="UniProtKB-KW"/>
</dbReference>
<reference evidence="2 5" key="2">
    <citation type="submission" date="2019-04" db="EMBL/GenBank/DDBJ databases">
        <title>Isolation and culture of sulfate reducing bacteria from the cold seep of the South China Sea.</title>
        <authorList>
            <person name="Sun C."/>
            <person name="Liu R."/>
        </authorList>
    </citation>
    <scope>NUCLEOTIDE SEQUENCE [LARGE SCALE GENOMIC DNA]</scope>
    <source>
        <strain evidence="2 5">CS1</strain>
    </source>
</reference>
<dbReference type="Gene3D" id="1.10.3210.10">
    <property type="entry name" value="Hypothetical protein af1432"/>
    <property type="match status" value="2"/>
</dbReference>
<evidence type="ECO:0000313" key="2">
    <source>
        <dbReference type="EMBL" id="QJT08878.1"/>
    </source>
</evidence>
<dbReference type="EMBL" id="QMIF01000001">
    <property type="protein sequence ID" value="TVM36701.1"/>
    <property type="molecule type" value="Genomic_DNA"/>
</dbReference>
<dbReference type="RefSeq" id="WP_144233751.1">
    <property type="nucleotide sequence ID" value="NZ_CP039543.1"/>
</dbReference>
<dbReference type="InterPro" id="IPR006674">
    <property type="entry name" value="HD_domain"/>
</dbReference>
<sequence>MTSIRKSLLQFTFAGSFMKRWNDKLRPMELIELDKQAHKMIAAWALYELNSQHLPHDERIELGRVVVEGGIFDYMYRLIITDVKPPIFYQIKANPEHYAMLTEWVLEQLEPRVQPLGDEFWERITNYLRKTEADGLEGLGRRILAAAHLYASNWEFELIKRLSPQDEELEEIDRSFQDGLEAHKDLIGVEELMRGPASTLGKFCHLCGQLRFQKRWSQTPRIPETSVIGHMFLVACYGTFFSMAVDACPARLVNNFFSGLFHDMPELLTRDIISPVKKSVSHISELISEYERKELNRRVLEPLRNANREQLAERLSYFLGLTVGSEFRACIMEDGVPRAVTDEELETVYNQDRFDPKDGSMLKVCDTLAAFIEAYTALRNGISSDELQQGLFRMRQKYAKTVIGSGKIHVGALLADFD</sequence>
<evidence type="ECO:0000313" key="4">
    <source>
        <dbReference type="Proteomes" id="UP000434052"/>
    </source>
</evidence>
<organism evidence="3 4">
    <name type="scientific">Oceanidesulfovibrio marinus</name>
    <dbReference type="NCBI Taxonomy" id="370038"/>
    <lineage>
        <taxon>Bacteria</taxon>
        <taxon>Pseudomonadati</taxon>
        <taxon>Thermodesulfobacteriota</taxon>
        <taxon>Desulfovibrionia</taxon>
        <taxon>Desulfovibrionales</taxon>
        <taxon>Desulfovibrionaceae</taxon>
        <taxon>Oceanidesulfovibrio</taxon>
    </lineage>
</organism>
<reference evidence="3 4" key="1">
    <citation type="submission" date="2018-06" db="EMBL/GenBank/DDBJ databases">
        <title>Complete genome of Desulfovibrio marinus P48SEP.</title>
        <authorList>
            <person name="Crispim J.S."/>
            <person name="Vidigal P.M.P."/>
            <person name="Silva L.C.F."/>
            <person name="Araujo L.C."/>
            <person name="Laguardia C.N."/>
            <person name="Dias R.S."/>
            <person name="Sousa M.P."/>
            <person name="Paula S.O."/>
            <person name="Silva C."/>
        </authorList>
    </citation>
    <scope>NUCLEOTIDE SEQUENCE [LARGE SCALE GENOMIC DNA]</scope>
    <source>
        <strain evidence="3 4">P48SEP</strain>
    </source>
</reference>
<dbReference type="SUPFAM" id="SSF109604">
    <property type="entry name" value="HD-domain/PDEase-like"/>
    <property type="match status" value="2"/>
</dbReference>
<dbReference type="OrthoDB" id="48898at2"/>
<feature type="domain" description="HD" evidence="1">
    <location>
        <begin position="207"/>
        <end position="390"/>
    </location>
</feature>
<dbReference type="AlphaFoldDB" id="A0A6P1ZL83"/>
<evidence type="ECO:0000313" key="5">
    <source>
        <dbReference type="Proteomes" id="UP000503251"/>
    </source>
</evidence>
<keyword evidence="3" id="KW-0378">Hydrolase</keyword>
<dbReference type="EMBL" id="CP039543">
    <property type="protein sequence ID" value="QJT08878.1"/>
    <property type="molecule type" value="Genomic_DNA"/>
</dbReference>
<accession>A0A6P1ZL83</accession>
<gene>
    <name evidence="3" type="ORF">DQK91_01920</name>
    <name evidence="2" type="ORF">E8L03_08025</name>
</gene>
<protein>
    <submittedName>
        <fullName evidence="2">HD domain-containing protein</fullName>
    </submittedName>
    <submittedName>
        <fullName evidence="3">Phosphohydrolase</fullName>
    </submittedName>
</protein>
<name>A0A6P1ZL83_9BACT</name>
<evidence type="ECO:0000259" key="1">
    <source>
        <dbReference type="Pfam" id="PF13023"/>
    </source>
</evidence>
<evidence type="ECO:0000313" key="3">
    <source>
        <dbReference type="EMBL" id="TVM36701.1"/>
    </source>
</evidence>
<proteinExistence type="predicted"/>
<dbReference type="Proteomes" id="UP000503251">
    <property type="component" value="Chromosome"/>
</dbReference>
<keyword evidence="5" id="KW-1185">Reference proteome</keyword>
<dbReference type="Pfam" id="PF13023">
    <property type="entry name" value="HD_3"/>
    <property type="match status" value="1"/>
</dbReference>
<dbReference type="Proteomes" id="UP000434052">
    <property type="component" value="Unassembled WGS sequence"/>
</dbReference>